<dbReference type="GO" id="GO:0047496">
    <property type="term" value="P:vesicle transport along microtubule"/>
    <property type="evidence" value="ECO:0007669"/>
    <property type="project" value="TreeGrafter"/>
</dbReference>
<evidence type="ECO:0000313" key="4">
    <source>
        <dbReference type="EMBL" id="CAJ1382175.1"/>
    </source>
</evidence>
<dbReference type="Proteomes" id="UP001178507">
    <property type="component" value="Unassembled WGS sequence"/>
</dbReference>
<keyword evidence="1" id="KW-0547">Nucleotide-binding</keyword>
<dbReference type="GO" id="GO:0016887">
    <property type="term" value="F:ATP hydrolysis activity"/>
    <property type="evidence" value="ECO:0007669"/>
    <property type="project" value="TreeGrafter"/>
</dbReference>
<dbReference type="GO" id="GO:0003777">
    <property type="term" value="F:microtubule motor activity"/>
    <property type="evidence" value="ECO:0007669"/>
    <property type="project" value="InterPro"/>
</dbReference>
<dbReference type="PROSITE" id="PS50067">
    <property type="entry name" value="KINESIN_MOTOR_2"/>
    <property type="match status" value="1"/>
</dbReference>
<keyword evidence="1" id="KW-0505">Motor protein</keyword>
<comment type="similarity">
    <text evidence="1">Belongs to the TRAFAC class myosin-kinesin ATPase superfamily. Kinesin family.</text>
</comment>
<reference evidence="4" key="1">
    <citation type="submission" date="2023-08" db="EMBL/GenBank/DDBJ databases">
        <authorList>
            <person name="Chen Y."/>
            <person name="Shah S."/>
            <person name="Dougan E. K."/>
            <person name="Thang M."/>
            <person name="Chan C."/>
        </authorList>
    </citation>
    <scope>NUCLEOTIDE SEQUENCE</scope>
</reference>
<dbReference type="EMBL" id="CAUJNA010000879">
    <property type="protein sequence ID" value="CAJ1382175.1"/>
    <property type="molecule type" value="Genomic_DNA"/>
</dbReference>
<protein>
    <recommendedName>
        <fullName evidence="3">Kinesin motor domain-containing protein</fullName>
    </recommendedName>
</protein>
<evidence type="ECO:0000259" key="3">
    <source>
        <dbReference type="PROSITE" id="PS50067"/>
    </source>
</evidence>
<dbReference type="InterPro" id="IPR036961">
    <property type="entry name" value="Kinesin_motor_dom_sf"/>
</dbReference>
<keyword evidence="1" id="KW-0067">ATP-binding</keyword>
<name>A0AA36I732_9DINO</name>
<comment type="caution">
    <text evidence="4">The sequence shown here is derived from an EMBL/GenBank/DDBJ whole genome shotgun (WGS) entry which is preliminary data.</text>
</comment>
<dbReference type="SUPFAM" id="SSF52540">
    <property type="entry name" value="P-loop containing nucleoside triphosphate hydrolases"/>
    <property type="match status" value="1"/>
</dbReference>
<evidence type="ECO:0000256" key="2">
    <source>
        <dbReference type="SAM" id="MobiDB-lite"/>
    </source>
</evidence>
<dbReference type="GO" id="GO:0005524">
    <property type="term" value="F:ATP binding"/>
    <property type="evidence" value="ECO:0007669"/>
    <property type="project" value="UniProtKB-UniRule"/>
</dbReference>
<dbReference type="AlphaFoldDB" id="A0AA36I732"/>
<accession>A0AA36I732</accession>
<dbReference type="GO" id="GO:0008017">
    <property type="term" value="F:microtubule binding"/>
    <property type="evidence" value="ECO:0007669"/>
    <property type="project" value="InterPro"/>
</dbReference>
<feature type="domain" description="Kinesin motor" evidence="3">
    <location>
        <begin position="122"/>
        <end position="502"/>
    </location>
</feature>
<proteinExistence type="inferred from homology"/>
<organism evidence="4 5">
    <name type="scientific">Effrenium voratum</name>
    <dbReference type="NCBI Taxonomy" id="2562239"/>
    <lineage>
        <taxon>Eukaryota</taxon>
        <taxon>Sar</taxon>
        <taxon>Alveolata</taxon>
        <taxon>Dinophyceae</taxon>
        <taxon>Suessiales</taxon>
        <taxon>Symbiodiniaceae</taxon>
        <taxon>Effrenium</taxon>
    </lineage>
</organism>
<dbReference type="InterPro" id="IPR027417">
    <property type="entry name" value="P-loop_NTPase"/>
</dbReference>
<dbReference type="GO" id="GO:0005874">
    <property type="term" value="C:microtubule"/>
    <property type="evidence" value="ECO:0007669"/>
    <property type="project" value="TreeGrafter"/>
</dbReference>
<dbReference type="Gene3D" id="3.40.850.10">
    <property type="entry name" value="Kinesin motor domain"/>
    <property type="match status" value="1"/>
</dbReference>
<keyword evidence="5" id="KW-1185">Reference proteome</keyword>
<dbReference type="InterPro" id="IPR001752">
    <property type="entry name" value="Kinesin_motor_dom"/>
</dbReference>
<dbReference type="PANTHER" id="PTHR24115">
    <property type="entry name" value="KINESIN-RELATED"/>
    <property type="match status" value="1"/>
</dbReference>
<feature type="binding site" evidence="1">
    <location>
        <begin position="219"/>
        <end position="226"/>
    </location>
    <ligand>
        <name>ATP</name>
        <dbReference type="ChEBI" id="CHEBI:30616"/>
    </ligand>
</feature>
<dbReference type="PRINTS" id="PR00380">
    <property type="entry name" value="KINESINHEAVY"/>
</dbReference>
<dbReference type="Pfam" id="PF00225">
    <property type="entry name" value="Kinesin"/>
    <property type="match status" value="1"/>
</dbReference>
<dbReference type="InterPro" id="IPR027640">
    <property type="entry name" value="Kinesin-like_fam"/>
</dbReference>
<evidence type="ECO:0000256" key="1">
    <source>
        <dbReference type="PROSITE-ProRule" id="PRU00283"/>
    </source>
</evidence>
<dbReference type="GO" id="GO:0005871">
    <property type="term" value="C:kinesin complex"/>
    <property type="evidence" value="ECO:0007669"/>
    <property type="project" value="TreeGrafter"/>
</dbReference>
<gene>
    <name evidence="4" type="ORF">EVOR1521_LOCUS9620</name>
</gene>
<sequence>MGLAIGAVLALVAESYRLAIFSALSYVSSQLLMALRPDVVRALASCQEDLRFSAWARCKNSDFQNRLPPGGCRPASCRIPCRTCGRLPEDGQRRALRLAEAYVSCFCGACHWYIPKAWLESNAQVFACVRFFRASTERYAAQWSQQYASANSLRTSWARAPNRRTRDLGSDWSQLEEDAGDTSGEELLLVSADMAQRMPGQAILDNAMDGFNNTLFAYGQTGSGKTHSVLGAGPKLPQPVSAGGSMILQRIEDFCRRPDEARILQDLFRRVGEQKSEAVEFQCHVSYLEIYNEQIRDLLIPMTEKPPKLTVRHHPKLGIYVAGLTTNAAARGKKTKNEVTSYSDVQSILDFGTKARSVAATNMQLGANVNSASSRSHCIFNFTLLKREGSHEQRASSWQEFKPAEAKGTPGSERQKKTGASGSQLKEGAMINQPPGGQLVPGAPGRSLSNLALVINKLASSSDEGKADFVPFRNSKLTHILPLGYAKIASDGILPLKFVDRA</sequence>
<feature type="region of interest" description="Disordered" evidence="2">
    <location>
        <begin position="393"/>
        <end position="438"/>
    </location>
</feature>
<dbReference type="PANTHER" id="PTHR24115:SF802">
    <property type="entry name" value="KINESIN-LIKE PROTEIN UNC-104"/>
    <property type="match status" value="1"/>
</dbReference>
<evidence type="ECO:0000313" key="5">
    <source>
        <dbReference type="Proteomes" id="UP001178507"/>
    </source>
</evidence>
<dbReference type="SMART" id="SM00129">
    <property type="entry name" value="KISc"/>
    <property type="match status" value="1"/>
</dbReference>